<dbReference type="EMBL" id="GEDC01001463">
    <property type="protein sequence ID" value="JAS35835.1"/>
    <property type="molecule type" value="Transcribed_RNA"/>
</dbReference>
<protein>
    <recommendedName>
        <fullName evidence="7">THAP-type domain-containing protein</fullName>
    </recommendedName>
</protein>
<evidence type="ECO:0000256" key="6">
    <source>
        <dbReference type="SAM" id="MobiDB-lite"/>
    </source>
</evidence>
<accession>A0A1B6ED31</accession>
<sequence>MDSDNHSYSLKTKCAVVNCSISEPQYLMFRFPQTPERYKKWAEFSKNPSLCLEEIQQVFMCKRHFSFSQFLNNAPLTLKQNAMPSFYVIDSSPKDSDIVNDVSSIPLSPNTDNFSQEDENDDDVIVIDVIQLNKPKRKIGTKIRPVLKGTSGKNKDMFVEKLSSNQRSKCFLSVKNLPSVNIPPIARPYITLEAGVQSFQSCFNIRNAETQTILNGMFDDIESSSTFSKSYVREKNGIGSLFSPKVSNKETEDDFVKPSVPSKMFIKPDVTGLFTPLDISQPCKYISKSSPGDTVSLTGQKETHLNIINSNLNYLELSKKRKINVEPNKSKVVIVDKTHFQNDLKEDIKRLVRNAIFPLYSNMPKQNEEILNQTHDIFDKSTSEDFSVKPGFQFVNICSTQQNISPSIKEDLVESEITLMKQVTNESNVRTNDLSERLNSILVLKKNNHADLKDANKLSTVCKDFVLKLKDSSKIHNSVVSTKSYSILKKNVLADNLIPKINAPKEIKLSSTLEGNNLESITDIQKNISKASGHLTDIELNLNTSSHTPKRNDHNQFKTLNLNTSSQAPKTNGYYKCKTLNLNPSSQAAEINVNNQLKIASTPENKLSETLQVSCKNKAELKAMCLNKDFFQAIENNLSAHLNVSQPGPFIKEQETKSCVPNPKFENKFMDQSNNAREREKTSRKKLKFKKPDTKFVKKLKTYLKNTSLNKWLLLKVKKLLHLFADKESKKAVSRTKIKASKRKSILQLSNKPVCNNSVKNHVNSISCTNNNGLNQNLWIELAAEKPVRKQVDPLYISRYTNSINNTSDTKQLNFDSNHFTSEFNHCLETKLYFPYRLNSEFSRYYLNNRISNNKIDVEIKMEDDLSNGVEHQNKIGFKENACPGDRNIESSFTLNSESLSSNIPLRGDKSNAIVEEGSSLLGKLKLCSEQIDDKFKIPVRPAVLRQIVGSQCEGWGVINYHTSLQPMIKLDDSVDSFEQALNKHLGSLENRSSNTKLQVFVNYGEHNLSMHGITVHDLSKKDLTKPVIID</sequence>
<evidence type="ECO:0000256" key="2">
    <source>
        <dbReference type="ARBA" id="ARBA00022771"/>
    </source>
</evidence>
<evidence type="ECO:0000256" key="4">
    <source>
        <dbReference type="ARBA" id="ARBA00023125"/>
    </source>
</evidence>
<evidence type="ECO:0000259" key="7">
    <source>
        <dbReference type="PROSITE" id="PS50950"/>
    </source>
</evidence>
<dbReference type="SUPFAM" id="SSF57716">
    <property type="entry name" value="Glucocorticoid receptor-like (DNA-binding domain)"/>
    <property type="match status" value="1"/>
</dbReference>
<keyword evidence="2 5" id="KW-0863">Zinc-finger</keyword>
<gene>
    <name evidence="8" type="ORF">g.20633</name>
</gene>
<feature type="domain" description="THAP-type" evidence="7">
    <location>
        <begin position="10"/>
        <end position="87"/>
    </location>
</feature>
<dbReference type="GO" id="GO:0003677">
    <property type="term" value="F:DNA binding"/>
    <property type="evidence" value="ECO:0007669"/>
    <property type="project" value="UniProtKB-UniRule"/>
</dbReference>
<keyword evidence="1" id="KW-0479">Metal-binding</keyword>
<evidence type="ECO:0000256" key="5">
    <source>
        <dbReference type="PROSITE-ProRule" id="PRU00309"/>
    </source>
</evidence>
<proteinExistence type="predicted"/>
<evidence type="ECO:0000256" key="3">
    <source>
        <dbReference type="ARBA" id="ARBA00022833"/>
    </source>
</evidence>
<dbReference type="Pfam" id="PF05485">
    <property type="entry name" value="THAP"/>
    <property type="match status" value="1"/>
</dbReference>
<feature type="non-terminal residue" evidence="8">
    <location>
        <position position="1031"/>
    </location>
</feature>
<reference evidence="8" key="1">
    <citation type="submission" date="2015-12" db="EMBL/GenBank/DDBJ databases">
        <title>De novo transcriptome assembly of four potential Pierce s Disease insect vectors from Arizona vineyards.</title>
        <authorList>
            <person name="Tassone E.E."/>
        </authorList>
    </citation>
    <scope>NUCLEOTIDE SEQUENCE</scope>
</reference>
<dbReference type="InterPro" id="IPR006612">
    <property type="entry name" value="THAP_Znf"/>
</dbReference>
<keyword evidence="3" id="KW-0862">Zinc</keyword>
<evidence type="ECO:0000256" key="1">
    <source>
        <dbReference type="ARBA" id="ARBA00022723"/>
    </source>
</evidence>
<dbReference type="SMART" id="SM00980">
    <property type="entry name" value="THAP"/>
    <property type="match status" value="1"/>
</dbReference>
<keyword evidence="4 5" id="KW-0238">DNA-binding</keyword>
<dbReference type="GO" id="GO:0008270">
    <property type="term" value="F:zinc ion binding"/>
    <property type="evidence" value="ECO:0007669"/>
    <property type="project" value="UniProtKB-KW"/>
</dbReference>
<name>A0A1B6ED31_9HEMI</name>
<evidence type="ECO:0000313" key="8">
    <source>
        <dbReference type="EMBL" id="JAS35835.1"/>
    </source>
</evidence>
<dbReference type="SMART" id="SM00692">
    <property type="entry name" value="DM3"/>
    <property type="match status" value="1"/>
</dbReference>
<dbReference type="PROSITE" id="PS50950">
    <property type="entry name" value="ZF_THAP"/>
    <property type="match status" value="1"/>
</dbReference>
<dbReference type="AlphaFoldDB" id="A0A1B6ED31"/>
<organism evidence="8">
    <name type="scientific">Clastoptera arizonana</name>
    <name type="common">Arizona spittle bug</name>
    <dbReference type="NCBI Taxonomy" id="38151"/>
    <lineage>
        <taxon>Eukaryota</taxon>
        <taxon>Metazoa</taxon>
        <taxon>Ecdysozoa</taxon>
        <taxon>Arthropoda</taxon>
        <taxon>Hexapoda</taxon>
        <taxon>Insecta</taxon>
        <taxon>Pterygota</taxon>
        <taxon>Neoptera</taxon>
        <taxon>Paraneoptera</taxon>
        <taxon>Hemiptera</taxon>
        <taxon>Auchenorrhyncha</taxon>
        <taxon>Cercopoidea</taxon>
        <taxon>Clastopteridae</taxon>
        <taxon>Clastoptera</taxon>
    </lineage>
</organism>
<feature type="region of interest" description="Disordered" evidence="6">
    <location>
        <begin position="662"/>
        <end position="686"/>
    </location>
</feature>